<evidence type="ECO:0000313" key="6">
    <source>
        <dbReference type="Proteomes" id="UP000001744"/>
    </source>
</evidence>
<feature type="chain" id="PRO_5002844979" evidence="3">
    <location>
        <begin position="17"/>
        <end position="904"/>
    </location>
</feature>
<dbReference type="Gene3D" id="3.30.70.1020">
    <property type="entry name" value="Trehalose-6-phosphate phosphatase related protein, domain 2"/>
    <property type="match status" value="1"/>
</dbReference>
<evidence type="ECO:0000256" key="3">
    <source>
        <dbReference type="SAM" id="SignalP"/>
    </source>
</evidence>
<dbReference type="VEuPathDB" id="FungiDB:SJAG_01427"/>
<dbReference type="OrthoDB" id="755951at2759"/>
<dbReference type="HOGENOM" id="CLU_002351_3_3_1"/>
<feature type="region of interest" description="Disordered" evidence="2">
    <location>
        <begin position="55"/>
        <end position="87"/>
    </location>
</feature>
<dbReference type="GO" id="GO:0005992">
    <property type="term" value="P:trehalose biosynthetic process"/>
    <property type="evidence" value="ECO:0000318"/>
    <property type="project" value="GO_Central"/>
</dbReference>
<dbReference type="EMBL" id="KE651168">
    <property type="protein sequence ID" value="EEB06383.1"/>
    <property type="molecule type" value="Genomic_DNA"/>
</dbReference>
<dbReference type="STRING" id="402676.B6JXW5"/>
<protein>
    <submittedName>
        <fullName evidence="4">Alpha,alpha-trehalose-phosphate synthase</fullName>
    </submittedName>
</protein>
<dbReference type="OMA" id="MFYESAS"/>
<dbReference type="Gene3D" id="3.40.50.2000">
    <property type="entry name" value="Glycogen Phosphorylase B"/>
    <property type="match status" value="2"/>
</dbReference>
<dbReference type="Gene3D" id="3.40.50.1000">
    <property type="entry name" value="HAD superfamily/HAD-like"/>
    <property type="match status" value="1"/>
</dbReference>
<evidence type="ECO:0000256" key="2">
    <source>
        <dbReference type="SAM" id="MobiDB-lite"/>
    </source>
</evidence>
<dbReference type="PANTHER" id="PTHR10788">
    <property type="entry name" value="TREHALOSE-6-PHOSPHATE SYNTHASE"/>
    <property type="match status" value="1"/>
</dbReference>
<accession>B6JXW5</accession>
<dbReference type="Proteomes" id="UP000001744">
    <property type="component" value="Unassembled WGS sequence"/>
</dbReference>
<evidence type="ECO:0000256" key="1">
    <source>
        <dbReference type="ARBA" id="ARBA00005409"/>
    </source>
</evidence>
<dbReference type="InterPro" id="IPR001830">
    <property type="entry name" value="Glyco_trans_20"/>
</dbReference>
<keyword evidence="6" id="KW-1185">Reference proteome</keyword>
<dbReference type="InterPro" id="IPR023214">
    <property type="entry name" value="HAD_sf"/>
</dbReference>
<dbReference type="InterPro" id="IPR003337">
    <property type="entry name" value="Trehalose_PPase"/>
</dbReference>
<sequence>MGRLLLANLFLPSSVGISYDSVGSSELASRFLPSEQAAKWLTDGPLNETLLVSDSEDSVAEMSPCTITRNNSEDKHNSDSTDTYLSDGANDPASISKIFNHKHLSSIREQVNLTEPVSRHHSPPPVSVLAPQYETPQTAARTRRRSSVYSQRRPSIDLAAWTEVQFKIRPSSSGNVCVVNAINAAKRENPDFDEHIYFGTCGVPTDALPQALRERIDKVYQDEHNSKVVYVSDTDFVGHYNHYCKHILWPTFHYQIPDNPKSKAYEDHSWHNYVSVNQAFADSLVENYKDEDCIWVNDYHLLLVPQMVREKIPEAKIGLFVHIPFPSSEVFRCLPTRKELLTGMLGANVITFQIHEFAHHFMQSCSRLMDLDVSGNVITIDNRIIIINSLPISVDPVALNRHLSSATVNHWTHVLMKRFKGKRLIVSRDKLDPIKGVRQKLLSFEKFLAKYPEFRENTIFVQVSPSSVDDGEYLPAISDICTRINSAYSNIASQHVPVMLLQLELSYSQYLALLKVADAMIVNSLREGMNLTSLEYIFAQQERHRPLILSEFVGSASLLGDFAIIINPWDYQQTADAFHKALTLSDEECDKRYEKLLRVSNAFEAGKWAQAFLNSIKESWKLQIKYLLRRTPRFSASSLRSSYQRAKKRFIFLNYEGTLASWGNQKHIVMSSLQRANDLLVELTSDPKNCVYVSSTLSPQELDQLFHRVPNLGIVSENGCYTHLPDPESSGKLKWTCNVPNCDLSWQKTVFDIFSYYAERTPGTYVSRKNISIIFHFGSAEDADTAAWAVKECCASVNGFKKLNCHVFVSTEAVICTTLDVSCREAAERAYKTSGESEFDFVFAASDDPVDDAIFEWVRELGHQGAGAPFTQTVSVGERAFSNADYTSAGVFGFLNDFQKAVSK</sequence>
<feature type="region of interest" description="Disordered" evidence="2">
    <location>
        <begin position="116"/>
        <end position="148"/>
    </location>
</feature>
<dbReference type="AlphaFoldDB" id="B6JXW5"/>
<dbReference type="CDD" id="cd03788">
    <property type="entry name" value="GT20_TPS"/>
    <property type="match status" value="1"/>
</dbReference>
<gene>
    <name evidence="5" type="primary">tps3</name>
    <name evidence="4" type="ORF">SJAG_01427</name>
</gene>
<dbReference type="Pfam" id="PF02358">
    <property type="entry name" value="Trehalose_PPase"/>
    <property type="match status" value="1"/>
</dbReference>
<evidence type="ECO:0000313" key="4">
    <source>
        <dbReference type="EMBL" id="EEB06383.1"/>
    </source>
</evidence>
<dbReference type="GO" id="GO:0005946">
    <property type="term" value="C:alpha,alpha-trehalose-phosphate synthase complex (UDP-forming)"/>
    <property type="evidence" value="ECO:0000318"/>
    <property type="project" value="GO_Central"/>
</dbReference>
<dbReference type="GeneID" id="7051382"/>
<dbReference type="SUPFAM" id="SSF53756">
    <property type="entry name" value="UDP-Glycosyltransferase/glycogen phosphorylase"/>
    <property type="match status" value="1"/>
</dbReference>
<evidence type="ECO:0000313" key="5">
    <source>
        <dbReference type="JaponicusDB" id="SJAG_01427"/>
    </source>
</evidence>
<dbReference type="GO" id="GO:0003824">
    <property type="term" value="F:catalytic activity"/>
    <property type="evidence" value="ECO:0007669"/>
    <property type="project" value="InterPro"/>
</dbReference>
<feature type="signal peptide" evidence="3">
    <location>
        <begin position="1"/>
        <end position="16"/>
    </location>
</feature>
<reference evidence="4 6" key="1">
    <citation type="journal article" date="2011" name="Science">
        <title>Comparative functional genomics of the fission yeasts.</title>
        <authorList>
            <person name="Rhind N."/>
            <person name="Chen Z."/>
            <person name="Yassour M."/>
            <person name="Thompson D.A."/>
            <person name="Haas B.J."/>
            <person name="Habib N."/>
            <person name="Wapinski I."/>
            <person name="Roy S."/>
            <person name="Lin M.F."/>
            <person name="Heiman D.I."/>
            <person name="Young S.K."/>
            <person name="Furuya K."/>
            <person name="Guo Y."/>
            <person name="Pidoux A."/>
            <person name="Chen H.M."/>
            <person name="Robbertse B."/>
            <person name="Goldberg J.M."/>
            <person name="Aoki K."/>
            <person name="Bayne E.H."/>
            <person name="Berlin A.M."/>
            <person name="Desjardins C.A."/>
            <person name="Dobbs E."/>
            <person name="Dukaj L."/>
            <person name="Fan L."/>
            <person name="FitzGerald M.G."/>
            <person name="French C."/>
            <person name="Gujja S."/>
            <person name="Hansen K."/>
            <person name="Keifenheim D."/>
            <person name="Levin J.Z."/>
            <person name="Mosher R.A."/>
            <person name="Mueller C.A."/>
            <person name="Pfiffner J."/>
            <person name="Priest M."/>
            <person name="Russ C."/>
            <person name="Smialowska A."/>
            <person name="Swoboda P."/>
            <person name="Sykes S.M."/>
            <person name="Vaughn M."/>
            <person name="Vengrova S."/>
            <person name="Yoder R."/>
            <person name="Zeng Q."/>
            <person name="Allshire R."/>
            <person name="Baulcombe D."/>
            <person name="Birren B.W."/>
            <person name="Brown W."/>
            <person name="Ekwall K."/>
            <person name="Kellis M."/>
            <person name="Leatherwood J."/>
            <person name="Levin H."/>
            <person name="Margalit H."/>
            <person name="Martienssen R."/>
            <person name="Nieduszynski C.A."/>
            <person name="Spatafora J.W."/>
            <person name="Friedman N."/>
            <person name="Dalgaard J.Z."/>
            <person name="Baumann P."/>
            <person name="Niki H."/>
            <person name="Regev A."/>
            <person name="Nusbaum C."/>
        </authorList>
    </citation>
    <scope>NUCLEOTIDE SEQUENCE [LARGE SCALE GENOMIC DNA]</scope>
    <source>
        <strain evidence="6">yFS275 / FY16936</strain>
    </source>
</reference>
<dbReference type="PANTHER" id="PTHR10788:SF15">
    <property type="entry name" value="TREHALOSE SYNTHASE COMPLEX REGULATORY SUBUNIT TPS3-RELATED"/>
    <property type="match status" value="1"/>
</dbReference>
<dbReference type="Pfam" id="PF00982">
    <property type="entry name" value="Glyco_transf_20"/>
    <property type="match status" value="1"/>
</dbReference>
<dbReference type="InterPro" id="IPR036412">
    <property type="entry name" value="HAD-like_sf"/>
</dbReference>
<dbReference type="eggNOG" id="KOG1050">
    <property type="taxonomic scope" value="Eukaryota"/>
</dbReference>
<dbReference type="RefSeq" id="XP_002172676.1">
    <property type="nucleotide sequence ID" value="XM_002172640.2"/>
</dbReference>
<dbReference type="JaponicusDB" id="SJAG_01427">
    <property type="gene designation" value="tps3"/>
</dbReference>
<comment type="similarity">
    <text evidence="1">In the N-terminal section; belongs to the glycosyltransferase 20 family.</text>
</comment>
<keyword evidence="3" id="KW-0732">Signal</keyword>
<dbReference type="SUPFAM" id="SSF56784">
    <property type="entry name" value="HAD-like"/>
    <property type="match status" value="1"/>
</dbReference>
<name>B6JXW5_SCHJY</name>
<organism evidence="4 6">
    <name type="scientific">Schizosaccharomyces japonicus (strain yFS275 / FY16936)</name>
    <name type="common">Fission yeast</name>
    <dbReference type="NCBI Taxonomy" id="402676"/>
    <lineage>
        <taxon>Eukaryota</taxon>
        <taxon>Fungi</taxon>
        <taxon>Dikarya</taxon>
        <taxon>Ascomycota</taxon>
        <taxon>Taphrinomycotina</taxon>
        <taxon>Schizosaccharomycetes</taxon>
        <taxon>Schizosaccharomycetales</taxon>
        <taxon>Schizosaccharomycetaceae</taxon>
        <taxon>Schizosaccharomyces</taxon>
    </lineage>
</organism>
<proteinExistence type="inferred from homology"/>